<dbReference type="InterPro" id="IPR050487">
    <property type="entry name" value="FtsQ_DivIB"/>
</dbReference>
<comment type="caution">
    <text evidence="7">The sequence shown here is derived from an EMBL/GenBank/DDBJ whole genome shotgun (WGS) entry which is preliminary data.</text>
</comment>
<dbReference type="PANTHER" id="PTHR37820:SF1">
    <property type="entry name" value="CELL DIVISION PROTEIN FTSQ"/>
    <property type="match status" value="1"/>
</dbReference>
<evidence type="ECO:0000313" key="7">
    <source>
        <dbReference type="EMBL" id="PZD71431.1"/>
    </source>
</evidence>
<reference evidence="7 8" key="1">
    <citation type="journal article" date="2018" name="Sci. Rep.">
        <title>A novel species of the marine cyanobacterium Acaryochloris with a unique pigment content and lifestyle.</title>
        <authorList>
            <person name="Partensky F."/>
            <person name="Six C."/>
            <person name="Ratin M."/>
            <person name="Garczarek L."/>
            <person name="Vaulot D."/>
            <person name="Probert I."/>
            <person name="Calteau A."/>
            <person name="Gourvil P."/>
            <person name="Marie D."/>
            <person name="Grebert T."/>
            <person name="Bouchier C."/>
            <person name="Le Panse S."/>
            <person name="Gachenot M."/>
            <person name="Rodriguez F."/>
            <person name="Garrido J.L."/>
        </authorList>
    </citation>
    <scope>NUCLEOTIDE SEQUENCE [LARGE SCALE GENOMIC DNA]</scope>
    <source>
        <strain evidence="7 8">RCC1774</strain>
    </source>
</reference>
<organism evidence="7 8">
    <name type="scientific">Acaryochloris thomasi RCC1774</name>
    <dbReference type="NCBI Taxonomy" id="1764569"/>
    <lineage>
        <taxon>Bacteria</taxon>
        <taxon>Bacillati</taxon>
        <taxon>Cyanobacteriota</taxon>
        <taxon>Cyanophyceae</taxon>
        <taxon>Acaryochloridales</taxon>
        <taxon>Acaryochloridaceae</taxon>
        <taxon>Acaryochloris</taxon>
        <taxon>Acaryochloris thomasi</taxon>
    </lineage>
</organism>
<keyword evidence="3" id="KW-0812">Transmembrane</keyword>
<evidence type="ECO:0000256" key="5">
    <source>
        <dbReference type="ARBA" id="ARBA00023306"/>
    </source>
</evidence>
<evidence type="ECO:0000256" key="1">
    <source>
        <dbReference type="ARBA" id="ARBA00022475"/>
    </source>
</evidence>
<evidence type="ECO:0000259" key="6">
    <source>
        <dbReference type="Pfam" id="PF08478"/>
    </source>
</evidence>
<keyword evidence="2 7" id="KW-0132">Cell division</keyword>
<gene>
    <name evidence="7" type="primary">ftsQ_1</name>
    <name evidence="7" type="ORF">C1752_06396</name>
</gene>
<dbReference type="Proteomes" id="UP000248857">
    <property type="component" value="Unassembled WGS sequence"/>
</dbReference>
<dbReference type="AlphaFoldDB" id="A0A2W1JQC3"/>
<evidence type="ECO:0000256" key="4">
    <source>
        <dbReference type="ARBA" id="ARBA00022989"/>
    </source>
</evidence>
<keyword evidence="4" id="KW-0472">Membrane</keyword>
<evidence type="ECO:0000313" key="8">
    <source>
        <dbReference type="Proteomes" id="UP000248857"/>
    </source>
</evidence>
<dbReference type="Pfam" id="PF08478">
    <property type="entry name" value="POTRA_1"/>
    <property type="match status" value="1"/>
</dbReference>
<accession>A0A2W1JQC3</accession>
<dbReference type="GO" id="GO:0005886">
    <property type="term" value="C:plasma membrane"/>
    <property type="evidence" value="ECO:0007669"/>
    <property type="project" value="TreeGrafter"/>
</dbReference>
<sequence length="320" mass="35938">MTDPAAESQIDLIRDRHKQLKRQRQNRFLQAAWRTLVTLSVAVGLGWAVSQPEWKLRQQSQIAISGNNQLSTAGLESLLPFSFPLSLIRLEPQRIETVLQKHAHIQQVLVSRKLFPPRATIFVQERPPVAITRCDRCLLVTDPGDSKALKIGPADTWILDDQGVALPAQYYPAFANAKDLPALEMENFLSPLPETAVAPLKKIAAAQNAKPMILNQQKQKQWQRMYSVLQSSSVIKSDSPVQLSSINWQDLANLKLKTKLGEIHLGSDDSHFAKQLKALDEMRSLSDTIDIEQIVYIDLQNPDQPDLEMRNPPEPSVPPT</sequence>
<proteinExistence type="predicted"/>
<evidence type="ECO:0000256" key="2">
    <source>
        <dbReference type="ARBA" id="ARBA00022618"/>
    </source>
</evidence>
<dbReference type="RefSeq" id="WP_110988085.1">
    <property type="nucleotide sequence ID" value="NZ_CAWNWM010000017.1"/>
</dbReference>
<dbReference type="PANTHER" id="PTHR37820">
    <property type="entry name" value="CELL DIVISION PROTEIN DIVIB"/>
    <property type="match status" value="1"/>
</dbReference>
<feature type="domain" description="POTRA" evidence="6">
    <location>
        <begin position="59"/>
        <end position="126"/>
    </location>
</feature>
<protein>
    <submittedName>
        <fullName evidence="7">Cell division protein FtsQ</fullName>
    </submittedName>
</protein>
<dbReference type="InterPro" id="IPR013685">
    <property type="entry name" value="POTRA_FtsQ_type"/>
</dbReference>
<dbReference type="OrthoDB" id="527430at2"/>
<name>A0A2W1JQC3_9CYAN</name>
<evidence type="ECO:0000256" key="3">
    <source>
        <dbReference type="ARBA" id="ARBA00022692"/>
    </source>
</evidence>
<keyword evidence="4" id="KW-1133">Transmembrane helix</keyword>
<keyword evidence="1" id="KW-1003">Cell membrane</keyword>
<keyword evidence="5" id="KW-0131">Cell cycle</keyword>
<dbReference type="GO" id="GO:0051301">
    <property type="term" value="P:cell division"/>
    <property type="evidence" value="ECO:0007669"/>
    <property type="project" value="UniProtKB-KW"/>
</dbReference>
<dbReference type="EMBL" id="PQWO01000017">
    <property type="protein sequence ID" value="PZD71431.1"/>
    <property type="molecule type" value="Genomic_DNA"/>
</dbReference>
<keyword evidence="8" id="KW-1185">Reference proteome</keyword>